<dbReference type="GO" id="GO:0009228">
    <property type="term" value="P:thiamine biosynthetic process"/>
    <property type="evidence" value="ECO:0007669"/>
    <property type="project" value="UniProtKB-KW"/>
</dbReference>
<evidence type="ECO:0000256" key="10">
    <source>
        <dbReference type="ARBA" id="ARBA00047883"/>
    </source>
</evidence>
<evidence type="ECO:0000256" key="6">
    <source>
        <dbReference type="ARBA" id="ARBA00022842"/>
    </source>
</evidence>
<accession>A0AA35TII1</accession>
<comment type="pathway">
    <text evidence="2">Cofactor biosynthesis; thiamine diphosphate biosynthesis; thiamine phosphate from 4-amino-2-methyl-5-diphosphomethylpyrimidine and 4-methyl-5-(2-phosphoethyl)-thiazole: step 1/1.</text>
</comment>
<proteinExistence type="inferred from homology"/>
<dbReference type="Pfam" id="PF02581">
    <property type="entry name" value="TMP-TENI"/>
    <property type="match status" value="1"/>
</dbReference>
<dbReference type="Gene3D" id="3.20.20.70">
    <property type="entry name" value="Aldolase class I"/>
    <property type="match status" value="1"/>
</dbReference>
<dbReference type="CDD" id="cd00564">
    <property type="entry name" value="TMP_TenI"/>
    <property type="match status" value="1"/>
</dbReference>
<feature type="domain" description="Thiamine phosphate synthase/TenI" evidence="11">
    <location>
        <begin position="4"/>
        <end position="185"/>
    </location>
</feature>
<dbReference type="EC" id="2.5.1.3" evidence="3"/>
<comment type="cofactor">
    <cofactor evidence="1">
        <name>Mg(2+)</name>
        <dbReference type="ChEBI" id="CHEBI:18420"/>
    </cofactor>
</comment>
<comment type="catalytic activity">
    <reaction evidence="10">
        <text>2-[(2R,5Z)-2-carboxy-4-methylthiazol-5(2H)-ylidene]ethyl phosphate + 4-amino-2-methyl-5-(diphosphooxymethyl)pyrimidine + 2 H(+) = thiamine phosphate + CO2 + diphosphate</text>
        <dbReference type="Rhea" id="RHEA:47844"/>
        <dbReference type="ChEBI" id="CHEBI:15378"/>
        <dbReference type="ChEBI" id="CHEBI:16526"/>
        <dbReference type="ChEBI" id="CHEBI:33019"/>
        <dbReference type="ChEBI" id="CHEBI:37575"/>
        <dbReference type="ChEBI" id="CHEBI:57841"/>
        <dbReference type="ChEBI" id="CHEBI:62899"/>
        <dbReference type="EC" id="2.5.1.3"/>
    </reaction>
</comment>
<evidence type="ECO:0000256" key="7">
    <source>
        <dbReference type="ARBA" id="ARBA00022977"/>
    </source>
</evidence>
<dbReference type="GO" id="GO:0005737">
    <property type="term" value="C:cytoplasm"/>
    <property type="evidence" value="ECO:0007669"/>
    <property type="project" value="TreeGrafter"/>
</dbReference>
<evidence type="ECO:0000256" key="2">
    <source>
        <dbReference type="ARBA" id="ARBA00005165"/>
    </source>
</evidence>
<reference evidence="12" key="1">
    <citation type="submission" date="2023-03" db="EMBL/GenBank/DDBJ databases">
        <authorList>
            <person name="Steffen K."/>
            <person name="Cardenas P."/>
        </authorList>
    </citation>
    <scope>NUCLEOTIDE SEQUENCE</scope>
</reference>
<comment type="catalytic activity">
    <reaction evidence="9">
        <text>2-(2-carboxy-4-methylthiazol-5-yl)ethyl phosphate + 4-amino-2-methyl-5-(diphosphooxymethyl)pyrimidine + 2 H(+) = thiamine phosphate + CO2 + diphosphate</text>
        <dbReference type="Rhea" id="RHEA:47848"/>
        <dbReference type="ChEBI" id="CHEBI:15378"/>
        <dbReference type="ChEBI" id="CHEBI:16526"/>
        <dbReference type="ChEBI" id="CHEBI:33019"/>
        <dbReference type="ChEBI" id="CHEBI:37575"/>
        <dbReference type="ChEBI" id="CHEBI:57841"/>
        <dbReference type="ChEBI" id="CHEBI:62890"/>
        <dbReference type="EC" id="2.5.1.3"/>
    </reaction>
</comment>
<evidence type="ECO:0000256" key="4">
    <source>
        <dbReference type="ARBA" id="ARBA00022679"/>
    </source>
</evidence>
<keyword evidence="13" id="KW-1185">Reference proteome</keyword>
<dbReference type="AlphaFoldDB" id="A0AA35TII1"/>
<evidence type="ECO:0000259" key="11">
    <source>
        <dbReference type="Pfam" id="PF02581"/>
    </source>
</evidence>
<evidence type="ECO:0000256" key="9">
    <source>
        <dbReference type="ARBA" id="ARBA00047851"/>
    </source>
</evidence>
<dbReference type="InterPro" id="IPR022998">
    <property type="entry name" value="ThiamineP_synth_TenI"/>
</dbReference>
<keyword evidence="5" id="KW-0479">Metal-binding</keyword>
<dbReference type="InterPro" id="IPR013785">
    <property type="entry name" value="Aldolase_TIM"/>
</dbReference>
<evidence type="ECO:0000313" key="12">
    <source>
        <dbReference type="EMBL" id="CAI8048629.1"/>
    </source>
</evidence>
<keyword evidence="4" id="KW-0808">Transferase</keyword>
<feature type="non-terminal residue" evidence="12">
    <location>
        <position position="1"/>
    </location>
</feature>
<keyword evidence="6" id="KW-0460">Magnesium</keyword>
<sequence length="204" mass="21519">GFRLYVVTDRQQTAGRPLAEVIAAAARGGTQRTELREKDLSARELYDLGARLQEVLSPHRVPLLINDRLDVALALNADGVHLAGHSLPTRTARRVLGPDKLLGVSTHSLDAARQAAEDGADFVVFGPVFATPSKLAYGPPQGLPQLAAVVREVPIPVLGIGGITPANLLQVRQTGAHGVAMIRAVLAAPDPCGATQELCRLLAE</sequence>
<dbReference type="EMBL" id="CASHTH010003739">
    <property type="protein sequence ID" value="CAI8048629.1"/>
    <property type="molecule type" value="Genomic_DNA"/>
</dbReference>
<evidence type="ECO:0000313" key="13">
    <source>
        <dbReference type="Proteomes" id="UP001174909"/>
    </source>
</evidence>
<name>A0AA35TII1_GEOBA</name>
<evidence type="ECO:0000256" key="3">
    <source>
        <dbReference type="ARBA" id="ARBA00012830"/>
    </source>
</evidence>
<dbReference type="InterPro" id="IPR036206">
    <property type="entry name" value="ThiamineP_synth_sf"/>
</dbReference>
<dbReference type="SUPFAM" id="SSF51391">
    <property type="entry name" value="Thiamin phosphate synthase"/>
    <property type="match status" value="1"/>
</dbReference>
<evidence type="ECO:0000256" key="8">
    <source>
        <dbReference type="ARBA" id="ARBA00047334"/>
    </source>
</evidence>
<dbReference type="HAMAP" id="MF_00097">
    <property type="entry name" value="TMP_synthase"/>
    <property type="match status" value="1"/>
</dbReference>
<comment type="caution">
    <text evidence="12">The sequence shown here is derived from an EMBL/GenBank/DDBJ whole genome shotgun (WGS) entry which is preliminary data.</text>
</comment>
<dbReference type="PANTHER" id="PTHR20857">
    <property type="entry name" value="THIAMINE-PHOSPHATE PYROPHOSPHORYLASE"/>
    <property type="match status" value="1"/>
</dbReference>
<gene>
    <name evidence="12" type="ORF">GBAR_LOCUS26813</name>
</gene>
<dbReference type="GO" id="GO:0046872">
    <property type="term" value="F:metal ion binding"/>
    <property type="evidence" value="ECO:0007669"/>
    <property type="project" value="UniProtKB-KW"/>
</dbReference>
<comment type="catalytic activity">
    <reaction evidence="8">
        <text>4-methyl-5-(2-phosphooxyethyl)-thiazole + 4-amino-2-methyl-5-(diphosphooxymethyl)pyrimidine + H(+) = thiamine phosphate + diphosphate</text>
        <dbReference type="Rhea" id="RHEA:22328"/>
        <dbReference type="ChEBI" id="CHEBI:15378"/>
        <dbReference type="ChEBI" id="CHEBI:33019"/>
        <dbReference type="ChEBI" id="CHEBI:37575"/>
        <dbReference type="ChEBI" id="CHEBI:57841"/>
        <dbReference type="ChEBI" id="CHEBI:58296"/>
        <dbReference type="EC" id="2.5.1.3"/>
    </reaction>
</comment>
<dbReference type="FunFam" id="3.20.20.70:FF:000096">
    <property type="entry name" value="Thiamine-phosphate synthase"/>
    <property type="match status" value="1"/>
</dbReference>
<organism evidence="12 13">
    <name type="scientific">Geodia barretti</name>
    <name type="common">Barrett's horny sponge</name>
    <dbReference type="NCBI Taxonomy" id="519541"/>
    <lineage>
        <taxon>Eukaryota</taxon>
        <taxon>Metazoa</taxon>
        <taxon>Porifera</taxon>
        <taxon>Demospongiae</taxon>
        <taxon>Heteroscleromorpha</taxon>
        <taxon>Tetractinellida</taxon>
        <taxon>Astrophorina</taxon>
        <taxon>Geodiidae</taxon>
        <taxon>Geodia</taxon>
    </lineage>
</organism>
<protein>
    <recommendedName>
        <fullName evidence="3">thiamine phosphate synthase</fullName>
        <ecNumber evidence="3">2.5.1.3</ecNumber>
    </recommendedName>
</protein>
<keyword evidence="7" id="KW-0784">Thiamine biosynthesis</keyword>
<dbReference type="Proteomes" id="UP001174909">
    <property type="component" value="Unassembled WGS sequence"/>
</dbReference>
<evidence type="ECO:0000256" key="1">
    <source>
        <dbReference type="ARBA" id="ARBA00001946"/>
    </source>
</evidence>
<evidence type="ECO:0000256" key="5">
    <source>
        <dbReference type="ARBA" id="ARBA00022723"/>
    </source>
</evidence>
<dbReference type="NCBIfam" id="TIGR00693">
    <property type="entry name" value="thiE"/>
    <property type="match status" value="1"/>
</dbReference>
<dbReference type="PANTHER" id="PTHR20857:SF15">
    <property type="entry name" value="THIAMINE-PHOSPHATE SYNTHASE"/>
    <property type="match status" value="1"/>
</dbReference>
<dbReference type="GO" id="GO:0004789">
    <property type="term" value="F:thiamine-phosphate diphosphorylase activity"/>
    <property type="evidence" value="ECO:0007669"/>
    <property type="project" value="UniProtKB-EC"/>
</dbReference>
<dbReference type="InterPro" id="IPR034291">
    <property type="entry name" value="TMP_synthase"/>
</dbReference>